<organism evidence="4 5">
    <name type="scientific">Pseudacidovorax intermedius</name>
    <dbReference type="NCBI Taxonomy" id="433924"/>
    <lineage>
        <taxon>Bacteria</taxon>
        <taxon>Pseudomonadati</taxon>
        <taxon>Pseudomonadota</taxon>
        <taxon>Betaproteobacteria</taxon>
        <taxon>Burkholderiales</taxon>
        <taxon>Comamonadaceae</taxon>
        <taxon>Pseudacidovorax</taxon>
    </lineage>
</organism>
<feature type="signal peptide" evidence="2">
    <location>
        <begin position="1"/>
        <end position="21"/>
    </location>
</feature>
<evidence type="ECO:0000259" key="3">
    <source>
        <dbReference type="Pfam" id="PF00656"/>
    </source>
</evidence>
<dbReference type="GO" id="GO:0004197">
    <property type="term" value="F:cysteine-type endopeptidase activity"/>
    <property type="evidence" value="ECO:0007669"/>
    <property type="project" value="InterPro"/>
</dbReference>
<keyword evidence="5" id="KW-1185">Reference proteome</keyword>
<feature type="compositionally biased region" description="Low complexity" evidence="1">
    <location>
        <begin position="180"/>
        <end position="189"/>
    </location>
</feature>
<comment type="caution">
    <text evidence="4">The sequence shown here is derived from an EMBL/GenBank/DDBJ whole genome shotgun (WGS) entry which is preliminary data.</text>
</comment>
<evidence type="ECO:0000256" key="2">
    <source>
        <dbReference type="SAM" id="SignalP"/>
    </source>
</evidence>
<reference evidence="4 5" key="1">
    <citation type="journal article" date="2016" name="Front. Microbiol.">
        <title>Genomic Resource of Rice Seed Associated Bacteria.</title>
        <authorList>
            <person name="Midha S."/>
            <person name="Bansal K."/>
            <person name="Sharma S."/>
            <person name="Kumar N."/>
            <person name="Patil P.P."/>
            <person name="Chaudhry V."/>
            <person name="Patil P.B."/>
        </authorList>
    </citation>
    <scope>NUCLEOTIDE SEQUENCE [LARGE SCALE GENOMIC DNA]</scope>
    <source>
        <strain evidence="4 5">NS331</strain>
    </source>
</reference>
<gene>
    <name evidence="4" type="ORF">NS331_14335</name>
</gene>
<dbReference type="OrthoDB" id="8765742at2"/>
<sequence length="657" mass="69773">MRRLLLLLLFLLALAALPAAAVQRALLVGVSELPFQPQNLWLQAPRNDVLLMREVLQQQGFAPADIATLADGVPGAQPPDSRAIGLALAQLLARSGQGDFVLLYFSGHGTRLRDATKRYQEPDGLAENFLARDVRGPIGGGSALSGGVRDVDVDGWIQAFLARGVFVWAVFDTCSAASMTRSTRAADTPDPGPPDDEVRWRGLRPEQLAGGDGAAVPPLPAAPATAATPRARYVAFFASESNQVTPELRLPRGDRQARPHGLLTWALAQGLQRRPATWRELFDDALAAYPPVIDELEQRFPQRELPSPVAEGSLDLPLFDNSALPRSTQPAWPAQRAGASLTVDAGLLDGLEAQQAVTVSAVLPDGGARSAPARLQEALLSQSRLGVPATLQGAAGGALWRVAPVAPPASLVLRVRTDRALPAGISLDYPAAIEPVDGEADLLWAPAGRAGQRLLPLSADAARWRGAVPAPPPLTSDAAVRRQLALMAQLKWFERLQQLAEGRRVDGLDLAVETWEGERLVASRPLPADSVAAPAPGQRLRLLVRNASGHSLDLAALALDLRGDLWSVYPGEAGEANRFERGQPQSPAMKRFDLPDGGAGRLLVVASPALPQSAPRLFGLSGAAPLADLRVRGQARPDRERQVLAVAVRWGPAAPPP</sequence>
<proteinExistence type="predicted"/>
<feature type="chain" id="PRO_5007546653" evidence="2">
    <location>
        <begin position="22"/>
        <end position="657"/>
    </location>
</feature>
<dbReference type="PANTHER" id="PTHR48104">
    <property type="entry name" value="METACASPASE-4"/>
    <property type="match status" value="1"/>
</dbReference>
<accession>A0A147GRU4</accession>
<name>A0A147GRU4_9BURK</name>
<keyword evidence="2" id="KW-0732">Signal</keyword>
<dbReference type="PATRIC" id="fig|433924.3.peg.4949"/>
<dbReference type="InterPro" id="IPR011600">
    <property type="entry name" value="Pept_C14_caspase"/>
</dbReference>
<dbReference type="Pfam" id="PF00656">
    <property type="entry name" value="Peptidase_C14"/>
    <property type="match status" value="1"/>
</dbReference>
<dbReference type="InterPro" id="IPR050452">
    <property type="entry name" value="Metacaspase"/>
</dbReference>
<evidence type="ECO:0000313" key="5">
    <source>
        <dbReference type="Proteomes" id="UP000072741"/>
    </source>
</evidence>
<dbReference type="GO" id="GO:0005737">
    <property type="term" value="C:cytoplasm"/>
    <property type="evidence" value="ECO:0007669"/>
    <property type="project" value="TreeGrafter"/>
</dbReference>
<feature type="domain" description="Peptidase C14 caspase" evidence="3">
    <location>
        <begin position="24"/>
        <end position="273"/>
    </location>
</feature>
<dbReference type="RefSeq" id="WP_058642656.1">
    <property type="nucleotide sequence ID" value="NZ_LDSL01000088.1"/>
</dbReference>
<dbReference type="PANTHER" id="PTHR48104:SF30">
    <property type="entry name" value="METACASPASE-1"/>
    <property type="match status" value="1"/>
</dbReference>
<dbReference type="AlphaFoldDB" id="A0A147GRU4"/>
<dbReference type="Proteomes" id="UP000072741">
    <property type="component" value="Unassembled WGS sequence"/>
</dbReference>
<evidence type="ECO:0000313" key="4">
    <source>
        <dbReference type="EMBL" id="KTT19811.1"/>
    </source>
</evidence>
<dbReference type="Gene3D" id="3.40.50.1460">
    <property type="match status" value="1"/>
</dbReference>
<feature type="region of interest" description="Disordered" evidence="1">
    <location>
        <begin position="180"/>
        <end position="200"/>
    </location>
</feature>
<dbReference type="GO" id="GO:0006508">
    <property type="term" value="P:proteolysis"/>
    <property type="evidence" value="ECO:0007669"/>
    <property type="project" value="InterPro"/>
</dbReference>
<dbReference type="EMBL" id="LDSL01000088">
    <property type="protein sequence ID" value="KTT19811.1"/>
    <property type="molecule type" value="Genomic_DNA"/>
</dbReference>
<protein>
    <submittedName>
        <fullName evidence="4">Peptidase C14</fullName>
    </submittedName>
</protein>
<evidence type="ECO:0000256" key="1">
    <source>
        <dbReference type="SAM" id="MobiDB-lite"/>
    </source>
</evidence>